<proteinExistence type="predicted"/>
<organism evidence="1 2">
    <name type="scientific">Laccaria amethystina LaAM-08-1</name>
    <dbReference type="NCBI Taxonomy" id="1095629"/>
    <lineage>
        <taxon>Eukaryota</taxon>
        <taxon>Fungi</taxon>
        <taxon>Dikarya</taxon>
        <taxon>Basidiomycota</taxon>
        <taxon>Agaricomycotina</taxon>
        <taxon>Agaricomycetes</taxon>
        <taxon>Agaricomycetidae</taxon>
        <taxon>Agaricales</taxon>
        <taxon>Agaricineae</taxon>
        <taxon>Hydnangiaceae</taxon>
        <taxon>Laccaria</taxon>
    </lineage>
</organism>
<evidence type="ECO:0000313" key="1">
    <source>
        <dbReference type="EMBL" id="KIJ92972.1"/>
    </source>
</evidence>
<gene>
    <name evidence="1" type="ORF">K443DRAFT_414034</name>
</gene>
<keyword evidence="2" id="KW-1185">Reference proteome</keyword>
<reference evidence="2" key="2">
    <citation type="submission" date="2015-01" db="EMBL/GenBank/DDBJ databases">
        <title>Evolutionary Origins and Diversification of the Mycorrhizal Mutualists.</title>
        <authorList>
            <consortium name="DOE Joint Genome Institute"/>
            <consortium name="Mycorrhizal Genomics Consortium"/>
            <person name="Kohler A."/>
            <person name="Kuo A."/>
            <person name="Nagy L.G."/>
            <person name="Floudas D."/>
            <person name="Copeland A."/>
            <person name="Barry K.W."/>
            <person name="Cichocki N."/>
            <person name="Veneault-Fourrey C."/>
            <person name="LaButti K."/>
            <person name="Lindquist E.A."/>
            <person name="Lipzen A."/>
            <person name="Lundell T."/>
            <person name="Morin E."/>
            <person name="Murat C."/>
            <person name="Riley R."/>
            <person name="Ohm R."/>
            <person name="Sun H."/>
            <person name="Tunlid A."/>
            <person name="Henrissat B."/>
            <person name="Grigoriev I.V."/>
            <person name="Hibbett D.S."/>
            <person name="Martin F."/>
        </authorList>
    </citation>
    <scope>NUCLEOTIDE SEQUENCE [LARGE SCALE GENOMIC DNA]</scope>
    <source>
        <strain evidence="2">LaAM-08-1</strain>
    </source>
</reference>
<dbReference type="AlphaFoldDB" id="A0A0C9X9L6"/>
<evidence type="ECO:0000313" key="2">
    <source>
        <dbReference type="Proteomes" id="UP000054477"/>
    </source>
</evidence>
<dbReference type="Proteomes" id="UP000054477">
    <property type="component" value="Unassembled WGS sequence"/>
</dbReference>
<sequence length="109" mass="12571">MKSRSFHNRAPATPQFLQRHLYIIIHWTSFRLPSIFATLSHRQCPSSSFDHEGCTPSSHRFIPSPLTVLSWGVAALTSGWMQNSDRVRFGKVEMKGWMRRSSTGERFYG</sequence>
<dbReference type="EMBL" id="KN838872">
    <property type="protein sequence ID" value="KIJ92972.1"/>
    <property type="molecule type" value="Genomic_DNA"/>
</dbReference>
<accession>A0A0C9X9L6</accession>
<protein>
    <submittedName>
        <fullName evidence="1">Uncharacterized protein</fullName>
    </submittedName>
</protein>
<name>A0A0C9X9L6_9AGAR</name>
<dbReference type="HOGENOM" id="CLU_2184407_0_0_1"/>
<reference evidence="1 2" key="1">
    <citation type="submission" date="2014-04" db="EMBL/GenBank/DDBJ databases">
        <authorList>
            <consortium name="DOE Joint Genome Institute"/>
            <person name="Kuo A."/>
            <person name="Kohler A."/>
            <person name="Nagy L.G."/>
            <person name="Floudas D."/>
            <person name="Copeland A."/>
            <person name="Barry K.W."/>
            <person name="Cichocki N."/>
            <person name="Veneault-Fourrey C."/>
            <person name="LaButti K."/>
            <person name="Lindquist E.A."/>
            <person name="Lipzen A."/>
            <person name="Lundell T."/>
            <person name="Morin E."/>
            <person name="Murat C."/>
            <person name="Sun H."/>
            <person name="Tunlid A."/>
            <person name="Henrissat B."/>
            <person name="Grigoriev I.V."/>
            <person name="Hibbett D.S."/>
            <person name="Martin F."/>
            <person name="Nordberg H.P."/>
            <person name="Cantor M.N."/>
            <person name="Hua S.X."/>
        </authorList>
    </citation>
    <scope>NUCLEOTIDE SEQUENCE [LARGE SCALE GENOMIC DNA]</scope>
    <source>
        <strain evidence="1 2">LaAM-08-1</strain>
    </source>
</reference>